<reference evidence="6" key="1">
    <citation type="submission" date="2016-06" db="EMBL/GenBank/DDBJ databases">
        <title>Parallel loss of symbiosis genes in relatives of nitrogen-fixing non-legume Parasponia.</title>
        <authorList>
            <person name="Van Velzen R."/>
            <person name="Holmer R."/>
            <person name="Bu F."/>
            <person name="Rutten L."/>
            <person name="Van Zeijl A."/>
            <person name="Liu W."/>
            <person name="Santuari L."/>
            <person name="Cao Q."/>
            <person name="Sharma T."/>
            <person name="Shen D."/>
            <person name="Roswanjaya Y."/>
            <person name="Wardhani T."/>
            <person name="Kalhor M.S."/>
            <person name="Jansen J."/>
            <person name="Van den Hoogen J."/>
            <person name="Gungor B."/>
            <person name="Hartog M."/>
            <person name="Hontelez J."/>
            <person name="Verver J."/>
            <person name="Yang W.-C."/>
            <person name="Schijlen E."/>
            <person name="Repin R."/>
            <person name="Schilthuizen M."/>
            <person name="Schranz E."/>
            <person name="Heidstra R."/>
            <person name="Miyata K."/>
            <person name="Fedorova E."/>
            <person name="Kohlen W."/>
            <person name="Bisseling T."/>
            <person name="Smit S."/>
            <person name="Geurts R."/>
        </authorList>
    </citation>
    <scope>NUCLEOTIDE SEQUENCE [LARGE SCALE GENOMIC DNA]</scope>
    <source>
        <strain evidence="6">cv. WU1-14</strain>
    </source>
</reference>
<dbReference type="SUPFAM" id="SSF53756">
    <property type="entry name" value="UDP-Glycosyltransferase/glycogen phosphorylase"/>
    <property type="match status" value="1"/>
</dbReference>
<comment type="similarity">
    <text evidence="1 3">Belongs to the UDP-glycosyltransferase family.</text>
</comment>
<dbReference type="EC" id="2.4.1.-" evidence="4"/>
<keyword evidence="2 3" id="KW-0808">Transferase</keyword>
<evidence type="ECO:0000256" key="2">
    <source>
        <dbReference type="ARBA" id="ARBA00022679"/>
    </source>
</evidence>
<keyword evidence="3" id="KW-0328">Glycosyltransferase</keyword>
<dbReference type="FunFam" id="3.40.50.2000:FF:000019">
    <property type="entry name" value="Glycosyltransferase"/>
    <property type="match status" value="1"/>
</dbReference>
<dbReference type="Pfam" id="PF00201">
    <property type="entry name" value="UDPGT"/>
    <property type="match status" value="1"/>
</dbReference>
<evidence type="ECO:0000313" key="6">
    <source>
        <dbReference type="Proteomes" id="UP000237105"/>
    </source>
</evidence>
<gene>
    <name evidence="5" type="primary">PanUGT4</name>
    <name evidence="5" type="ORF">PanWU01x14_250030</name>
</gene>
<protein>
    <recommendedName>
        <fullName evidence="4">Glycosyltransferase</fullName>
        <ecNumber evidence="4">2.4.1.-</ecNumber>
    </recommendedName>
</protein>
<dbReference type="Gene3D" id="3.40.50.2000">
    <property type="entry name" value="Glycogen Phosphorylase B"/>
    <property type="match status" value="2"/>
</dbReference>
<dbReference type="EMBL" id="JXTB01000307">
    <property type="protein sequence ID" value="PON46707.1"/>
    <property type="molecule type" value="Genomic_DNA"/>
</dbReference>
<evidence type="ECO:0000256" key="1">
    <source>
        <dbReference type="ARBA" id="ARBA00009995"/>
    </source>
</evidence>
<dbReference type="Proteomes" id="UP000237105">
    <property type="component" value="Unassembled WGS sequence"/>
</dbReference>
<evidence type="ECO:0000256" key="4">
    <source>
        <dbReference type="RuleBase" id="RU362057"/>
    </source>
</evidence>
<dbReference type="InterPro" id="IPR035595">
    <property type="entry name" value="UDP_glycos_trans_CS"/>
</dbReference>
<dbReference type="PANTHER" id="PTHR11926:SF1560">
    <property type="entry name" value="UDP-GLYCOSYLTRANSFERASE 74E1-RELATED"/>
    <property type="match status" value="1"/>
</dbReference>
<sequence length="469" mass="52825">MEIQERGHILALTFPAQGHVNPMIQFSKRLISKGLKITLITVPPLETDNIPPIQAGVGGETIGFERLSFPTKEEEEVSSDIKGNFQSYYKQFRQLVSIQLPQIVEKHKNMQASYPVSCLLYDSHFPWALDVAKQLGLAAAPLFTQSCAVNTIHYNVHQGLLRIPLREDQDEAPVCMAGLPRLEISDLPSFFYDREADPFILALLASQFSNFAEADFIFVNTFDNLEEQVVSWAARQWPAIKNIGPTIPSMYLDKRLKDDKDYGLSLFKPEAEICRKWLDSKGDASVVYAAFGSLATLGEEQMEEIARGLKRSERPFLWAVRESELKKLPTNFIEEATEKGLVVPWCPQLEVLAHKAVGCFVTHCGWNSTLEALSLGVPMVAVPYWSDQPTNAKFVMDVWRVGLRAKLNKRGIVTREEMELCIKEVMEGESSLEIKRNSEKLKVMAREAVDEGGSSDNNIQQFVNELVRA</sequence>
<evidence type="ECO:0000313" key="5">
    <source>
        <dbReference type="EMBL" id="PON46707.1"/>
    </source>
</evidence>
<accession>A0A2P5BD40</accession>
<dbReference type="AlphaFoldDB" id="A0A2P5BD40"/>
<keyword evidence="6" id="KW-1185">Reference proteome</keyword>
<comment type="caution">
    <text evidence="5">The sequence shown here is derived from an EMBL/GenBank/DDBJ whole genome shotgun (WGS) entry which is preliminary data.</text>
</comment>
<dbReference type="PROSITE" id="PS00375">
    <property type="entry name" value="UDPGT"/>
    <property type="match status" value="1"/>
</dbReference>
<dbReference type="GO" id="GO:0080044">
    <property type="term" value="F:quercetin 7-O-glucosyltransferase activity"/>
    <property type="evidence" value="ECO:0007669"/>
    <property type="project" value="TreeGrafter"/>
</dbReference>
<dbReference type="OrthoDB" id="1266405at2759"/>
<organism evidence="5 6">
    <name type="scientific">Parasponia andersonii</name>
    <name type="common">Sponia andersonii</name>
    <dbReference type="NCBI Taxonomy" id="3476"/>
    <lineage>
        <taxon>Eukaryota</taxon>
        <taxon>Viridiplantae</taxon>
        <taxon>Streptophyta</taxon>
        <taxon>Embryophyta</taxon>
        <taxon>Tracheophyta</taxon>
        <taxon>Spermatophyta</taxon>
        <taxon>Magnoliopsida</taxon>
        <taxon>eudicotyledons</taxon>
        <taxon>Gunneridae</taxon>
        <taxon>Pentapetalae</taxon>
        <taxon>rosids</taxon>
        <taxon>fabids</taxon>
        <taxon>Rosales</taxon>
        <taxon>Cannabaceae</taxon>
        <taxon>Parasponia</taxon>
    </lineage>
</organism>
<name>A0A2P5BD40_PARAD</name>
<proteinExistence type="inferred from homology"/>
<evidence type="ECO:0000256" key="3">
    <source>
        <dbReference type="RuleBase" id="RU003718"/>
    </source>
</evidence>
<dbReference type="InterPro" id="IPR002213">
    <property type="entry name" value="UDP_glucos_trans"/>
</dbReference>
<dbReference type="GO" id="GO:0080043">
    <property type="term" value="F:quercetin 3-O-glucosyltransferase activity"/>
    <property type="evidence" value="ECO:0007669"/>
    <property type="project" value="TreeGrafter"/>
</dbReference>
<dbReference type="CDD" id="cd03784">
    <property type="entry name" value="GT1_Gtf-like"/>
    <property type="match status" value="1"/>
</dbReference>
<dbReference type="PANTHER" id="PTHR11926">
    <property type="entry name" value="GLUCOSYL/GLUCURONOSYL TRANSFERASES"/>
    <property type="match status" value="1"/>
</dbReference>